<feature type="region of interest" description="Disordered" evidence="2">
    <location>
        <begin position="66"/>
        <end position="92"/>
    </location>
</feature>
<keyword evidence="5" id="KW-1185">Reference proteome</keyword>
<sequence>MEGRATTHSLRSAENLSLPQVQVIVMSANMGCSHCRQRVSKVVSNINTGLLDYMVDLRKKEVTVRGTLEKKKRKAHQGRSTKSTRKNKSSSCSLGFFSLNCFGAIAKSFGLN</sequence>
<dbReference type="InterPro" id="IPR006121">
    <property type="entry name" value="HMA_dom"/>
</dbReference>
<name>A0AAQ3L6S3_9LILI</name>
<dbReference type="PROSITE" id="PS01047">
    <property type="entry name" value="HMA_1"/>
    <property type="match status" value="1"/>
</dbReference>
<evidence type="ECO:0000256" key="1">
    <source>
        <dbReference type="ARBA" id="ARBA00022723"/>
    </source>
</evidence>
<dbReference type="Gene3D" id="3.30.70.100">
    <property type="match status" value="1"/>
</dbReference>
<protein>
    <recommendedName>
        <fullName evidence="3">HMA domain-containing protein</fullName>
    </recommendedName>
</protein>
<dbReference type="SUPFAM" id="SSF55008">
    <property type="entry name" value="HMA, heavy metal-associated domain"/>
    <property type="match status" value="1"/>
</dbReference>
<evidence type="ECO:0000313" key="5">
    <source>
        <dbReference type="Proteomes" id="UP001327560"/>
    </source>
</evidence>
<evidence type="ECO:0000256" key="2">
    <source>
        <dbReference type="SAM" id="MobiDB-lite"/>
    </source>
</evidence>
<proteinExistence type="predicted"/>
<feature type="compositionally biased region" description="Basic residues" evidence="2">
    <location>
        <begin position="70"/>
        <end position="88"/>
    </location>
</feature>
<keyword evidence="1" id="KW-0479">Metal-binding</keyword>
<reference evidence="4 5" key="1">
    <citation type="submission" date="2023-10" db="EMBL/GenBank/DDBJ databases">
        <title>Chromosome-scale genome assembly provides insights into flower coloration mechanisms of Canna indica.</title>
        <authorList>
            <person name="Li C."/>
        </authorList>
    </citation>
    <scope>NUCLEOTIDE SEQUENCE [LARGE SCALE GENOMIC DNA]</scope>
    <source>
        <tissue evidence="4">Flower</tissue>
    </source>
</reference>
<dbReference type="AlphaFoldDB" id="A0AAQ3L6S3"/>
<dbReference type="CDD" id="cd00371">
    <property type="entry name" value="HMA"/>
    <property type="match status" value="1"/>
</dbReference>
<dbReference type="InterPro" id="IPR017969">
    <property type="entry name" value="Heavy-metal-associated_CS"/>
</dbReference>
<feature type="domain" description="HMA" evidence="3">
    <location>
        <begin position="25"/>
        <end position="74"/>
    </location>
</feature>
<evidence type="ECO:0000259" key="3">
    <source>
        <dbReference type="Pfam" id="PF00403"/>
    </source>
</evidence>
<dbReference type="Pfam" id="PF00403">
    <property type="entry name" value="HMA"/>
    <property type="match status" value="1"/>
</dbReference>
<accession>A0AAQ3L6S3</accession>
<organism evidence="4 5">
    <name type="scientific">Canna indica</name>
    <name type="common">Indian-shot</name>
    <dbReference type="NCBI Taxonomy" id="4628"/>
    <lineage>
        <taxon>Eukaryota</taxon>
        <taxon>Viridiplantae</taxon>
        <taxon>Streptophyta</taxon>
        <taxon>Embryophyta</taxon>
        <taxon>Tracheophyta</taxon>
        <taxon>Spermatophyta</taxon>
        <taxon>Magnoliopsida</taxon>
        <taxon>Liliopsida</taxon>
        <taxon>Zingiberales</taxon>
        <taxon>Cannaceae</taxon>
        <taxon>Canna</taxon>
    </lineage>
</organism>
<dbReference type="Proteomes" id="UP001327560">
    <property type="component" value="Chromosome 8"/>
</dbReference>
<dbReference type="GO" id="GO:0046872">
    <property type="term" value="F:metal ion binding"/>
    <property type="evidence" value="ECO:0007669"/>
    <property type="project" value="UniProtKB-KW"/>
</dbReference>
<dbReference type="EMBL" id="CP136897">
    <property type="protein sequence ID" value="WOL17972.1"/>
    <property type="molecule type" value="Genomic_DNA"/>
</dbReference>
<evidence type="ECO:0000313" key="4">
    <source>
        <dbReference type="EMBL" id="WOL17972.1"/>
    </source>
</evidence>
<gene>
    <name evidence="4" type="ORF">Cni_G26765</name>
</gene>
<dbReference type="InterPro" id="IPR036163">
    <property type="entry name" value="HMA_dom_sf"/>
</dbReference>